<sequence length="272" mass="30147">MTSPAAPDIRLIACDMDGTLLDDQHAIHDEFWPLVDALHRRGIVFCPASGRQYHNLRDCFGPQAGEMAFIAENGCLVMHEGRELSSDCVPRELARAQVLRIRELQQAGAPVGVVLCGKGAARIERTHPRFVEEVARYYLRLEIVDDLLAVEDDFLKIALHDSVSSEQGLLPAFEALRPDYQVVVSGQHWLDIMPPGANKGSGLRHLQQALGVTREQTMVFGDFLNDLEMMDEALHSYAMANAHPELKARARHLAPANTENGVVRTIRSVLGL</sequence>
<gene>
    <name evidence="1" type="ORF">ABVT11_06225</name>
</gene>
<dbReference type="Gene3D" id="3.40.50.1000">
    <property type="entry name" value="HAD superfamily/HAD-like"/>
    <property type="match status" value="1"/>
</dbReference>
<dbReference type="Pfam" id="PF08282">
    <property type="entry name" value="Hydrolase_3"/>
    <property type="match status" value="1"/>
</dbReference>
<dbReference type="Gene3D" id="3.30.1240.10">
    <property type="match status" value="1"/>
</dbReference>
<dbReference type="SFLD" id="SFLDS00003">
    <property type="entry name" value="Haloacid_Dehalogenase"/>
    <property type="match status" value="1"/>
</dbReference>
<reference evidence="1 2" key="1">
    <citation type="submission" date="2024-07" db="EMBL/GenBank/DDBJ databases">
        <title>Uliginosibacterium paludis KCTC:42655.</title>
        <authorList>
            <person name="Kim M.K."/>
        </authorList>
    </citation>
    <scope>NUCLEOTIDE SEQUENCE [LARGE SCALE GENOMIC DNA]</scope>
    <source>
        <strain evidence="1 2">KCTC 42655</strain>
    </source>
</reference>
<name>A0ABV2CNC7_9RHOO</name>
<dbReference type="RefSeq" id="WP_345925525.1">
    <property type="nucleotide sequence ID" value="NZ_JBDIVF010000002.1"/>
</dbReference>
<proteinExistence type="predicted"/>
<dbReference type="GO" id="GO:0016787">
    <property type="term" value="F:hydrolase activity"/>
    <property type="evidence" value="ECO:0007669"/>
    <property type="project" value="UniProtKB-KW"/>
</dbReference>
<organism evidence="1 2">
    <name type="scientific">Uliginosibacterium paludis</name>
    <dbReference type="NCBI Taxonomy" id="1615952"/>
    <lineage>
        <taxon>Bacteria</taxon>
        <taxon>Pseudomonadati</taxon>
        <taxon>Pseudomonadota</taxon>
        <taxon>Betaproteobacteria</taxon>
        <taxon>Rhodocyclales</taxon>
        <taxon>Zoogloeaceae</taxon>
        <taxon>Uliginosibacterium</taxon>
    </lineage>
</organism>
<dbReference type="SFLD" id="SFLDG01140">
    <property type="entry name" value="C2.B:_Phosphomannomutase_and_P"/>
    <property type="match status" value="1"/>
</dbReference>
<dbReference type="InterPro" id="IPR023214">
    <property type="entry name" value="HAD_sf"/>
</dbReference>
<dbReference type="InterPro" id="IPR036412">
    <property type="entry name" value="HAD-like_sf"/>
</dbReference>
<comment type="caution">
    <text evidence="1">The sequence shown here is derived from an EMBL/GenBank/DDBJ whole genome shotgun (WGS) entry which is preliminary data.</text>
</comment>
<dbReference type="CDD" id="cd07518">
    <property type="entry name" value="HAD_YbiV-Like"/>
    <property type="match status" value="1"/>
</dbReference>
<evidence type="ECO:0000313" key="2">
    <source>
        <dbReference type="Proteomes" id="UP001548590"/>
    </source>
</evidence>
<protein>
    <submittedName>
        <fullName evidence="1">Cof-type HAD-IIB family hydrolase</fullName>
        <ecNumber evidence="1">3.1.3.-</ecNumber>
    </submittedName>
</protein>
<dbReference type="NCBIfam" id="TIGR00099">
    <property type="entry name" value="Cof-subfamily"/>
    <property type="match status" value="1"/>
</dbReference>
<dbReference type="PANTHER" id="PTHR10000:SF53">
    <property type="entry name" value="5-AMINO-6-(5-PHOSPHO-D-RIBITYLAMINO)URACIL PHOSPHATASE YBJI-RELATED"/>
    <property type="match status" value="1"/>
</dbReference>
<evidence type="ECO:0000313" key="1">
    <source>
        <dbReference type="EMBL" id="MET1489416.1"/>
    </source>
</evidence>
<dbReference type="Proteomes" id="UP001548590">
    <property type="component" value="Unassembled WGS sequence"/>
</dbReference>
<dbReference type="InterPro" id="IPR000150">
    <property type="entry name" value="Cof"/>
</dbReference>
<dbReference type="SUPFAM" id="SSF56784">
    <property type="entry name" value="HAD-like"/>
    <property type="match status" value="1"/>
</dbReference>
<dbReference type="EMBL" id="JBEWLZ010000003">
    <property type="protein sequence ID" value="MET1489416.1"/>
    <property type="molecule type" value="Genomic_DNA"/>
</dbReference>
<dbReference type="PANTHER" id="PTHR10000">
    <property type="entry name" value="PHOSPHOSERINE PHOSPHATASE"/>
    <property type="match status" value="1"/>
</dbReference>
<dbReference type="EC" id="3.1.3.-" evidence="1"/>
<keyword evidence="1" id="KW-0378">Hydrolase</keyword>
<accession>A0ABV2CNC7</accession>
<keyword evidence="2" id="KW-1185">Reference proteome</keyword>